<evidence type="ECO:0000256" key="1">
    <source>
        <dbReference type="SAM" id="Phobius"/>
    </source>
</evidence>
<dbReference type="Proteomes" id="UP000242502">
    <property type="component" value="Unassembled WGS sequence"/>
</dbReference>
<keyword evidence="1" id="KW-0812">Transmembrane</keyword>
<protein>
    <recommendedName>
        <fullName evidence="4">Cobalt transporter</fullName>
    </recommendedName>
</protein>
<evidence type="ECO:0000313" key="3">
    <source>
        <dbReference type="Proteomes" id="UP000242502"/>
    </source>
</evidence>
<evidence type="ECO:0000313" key="2">
    <source>
        <dbReference type="EMBL" id="ODS22615.1"/>
    </source>
</evidence>
<name>A0A1D2QM16_9GAMM</name>
<dbReference type="EMBL" id="MDLC01000062">
    <property type="protein sequence ID" value="ODS22615.1"/>
    <property type="molecule type" value="Genomic_DNA"/>
</dbReference>
<feature type="transmembrane region" description="Helical" evidence="1">
    <location>
        <begin position="163"/>
        <end position="179"/>
    </location>
</feature>
<keyword evidence="1" id="KW-1133">Transmembrane helix</keyword>
<feature type="transmembrane region" description="Helical" evidence="1">
    <location>
        <begin position="62"/>
        <end position="85"/>
    </location>
</feature>
<proteinExistence type="predicted"/>
<dbReference type="Pfam" id="PF09490">
    <property type="entry name" value="CbtA"/>
    <property type="match status" value="1"/>
</dbReference>
<keyword evidence="1" id="KW-0472">Membrane</keyword>
<dbReference type="AlphaFoldDB" id="A0A1D2QM16"/>
<organism evidence="2 3">
    <name type="scientific">Candidatus Endobugula sertula</name>
    <name type="common">Bugula neritina bacterial symbiont</name>
    <dbReference type="NCBI Taxonomy" id="62101"/>
    <lineage>
        <taxon>Bacteria</taxon>
        <taxon>Pseudomonadati</taxon>
        <taxon>Pseudomonadota</taxon>
        <taxon>Gammaproteobacteria</taxon>
        <taxon>Cellvibrionales</taxon>
        <taxon>Cellvibrionaceae</taxon>
        <taxon>Candidatus Endobugula</taxon>
    </lineage>
</organism>
<sequence length="240" mass="26051">MIFRRIIYTTLFVGLLAGLLMSVVQIFTVNPIIFAAEAFEVHDHGSHVHGEEAWAPADGSERTFYTVFSNISAGIGFSAILLALMSQLQTSGMTRLTIPKGALWGLAGFIVAFVAPGIGMPPEIPGIQAAPLESRQLWWLLAVVGTALGIFVLAFVRIKYKAWGVVAIALPFFIGAPQHDGPAFTHPDPVVVASLTQLHEQFMVVTSLSNLLFWLVMGVVSAWALNRWVLRQASVSLTHT</sequence>
<dbReference type="InterPro" id="IPR012666">
    <property type="entry name" value="CbtA_put"/>
</dbReference>
<accession>A0A1D2QM16</accession>
<feature type="transmembrane region" description="Helical" evidence="1">
    <location>
        <begin position="97"/>
        <end position="118"/>
    </location>
</feature>
<reference evidence="2 3" key="1">
    <citation type="journal article" date="2016" name="Appl. Environ. Microbiol.">
        <title>Lack of Overt Genome Reduction in the Bryostatin-Producing Bryozoan Symbiont "Candidatus Endobugula sertula".</title>
        <authorList>
            <person name="Miller I.J."/>
            <person name="Vanee N."/>
            <person name="Fong S.S."/>
            <person name="Lim-Fong G.E."/>
            <person name="Kwan J.C."/>
        </authorList>
    </citation>
    <scope>NUCLEOTIDE SEQUENCE [LARGE SCALE GENOMIC DNA]</scope>
    <source>
        <strain evidence="2">AB1-4</strain>
    </source>
</reference>
<evidence type="ECO:0008006" key="4">
    <source>
        <dbReference type="Google" id="ProtNLM"/>
    </source>
</evidence>
<gene>
    <name evidence="2" type="ORF">AB835_13130</name>
</gene>
<feature type="transmembrane region" description="Helical" evidence="1">
    <location>
        <begin position="211"/>
        <end position="230"/>
    </location>
</feature>
<comment type="caution">
    <text evidence="2">The sequence shown here is derived from an EMBL/GenBank/DDBJ whole genome shotgun (WGS) entry which is preliminary data.</text>
</comment>
<feature type="transmembrane region" description="Helical" evidence="1">
    <location>
        <begin position="138"/>
        <end position="156"/>
    </location>
</feature>
<dbReference type="STRING" id="62101.AB835_13130"/>